<dbReference type="InterPro" id="IPR014710">
    <property type="entry name" value="RmlC-like_jellyroll"/>
</dbReference>
<dbReference type="PROSITE" id="PS00888">
    <property type="entry name" value="CNMP_BINDING_1"/>
    <property type="match status" value="2"/>
</dbReference>
<keyword evidence="1" id="KW-0723">Serine/threonine-protein kinase</keyword>
<dbReference type="InterPro" id="IPR000595">
    <property type="entry name" value="cNMP-bd_dom"/>
</dbReference>
<feature type="compositionally biased region" description="Basic residues" evidence="9">
    <location>
        <begin position="1"/>
        <end position="15"/>
    </location>
</feature>
<evidence type="ECO:0000256" key="1">
    <source>
        <dbReference type="ARBA" id="ARBA00022527"/>
    </source>
</evidence>
<dbReference type="PROSITE" id="PS00108">
    <property type="entry name" value="PROTEIN_KINASE_ST"/>
    <property type="match status" value="1"/>
</dbReference>
<feature type="region of interest" description="Disordered" evidence="9">
    <location>
        <begin position="1461"/>
        <end position="1496"/>
    </location>
</feature>
<keyword evidence="14" id="KW-1185">Reference proteome</keyword>
<dbReference type="GO" id="GO:0005524">
    <property type="term" value="F:ATP binding"/>
    <property type="evidence" value="ECO:0007669"/>
    <property type="project" value="UniProtKB-UniRule"/>
</dbReference>
<evidence type="ECO:0000313" key="13">
    <source>
        <dbReference type="EMBL" id="KAL3789268.1"/>
    </source>
</evidence>
<gene>
    <name evidence="13" type="ORF">HJC23_000334</name>
</gene>
<evidence type="ECO:0000259" key="10">
    <source>
        <dbReference type="PROSITE" id="PS50011"/>
    </source>
</evidence>
<dbReference type="PROSITE" id="PS00107">
    <property type="entry name" value="PROTEIN_KINASE_ATP"/>
    <property type="match status" value="1"/>
</dbReference>
<dbReference type="InterPro" id="IPR017441">
    <property type="entry name" value="Protein_kinase_ATP_BS"/>
</dbReference>
<dbReference type="Gene3D" id="2.60.120.10">
    <property type="entry name" value="Jelly Rolls"/>
    <property type="match status" value="2"/>
</dbReference>
<evidence type="ECO:0000256" key="7">
    <source>
        <dbReference type="ARBA" id="ARBA00022992"/>
    </source>
</evidence>
<dbReference type="Pfam" id="PF00027">
    <property type="entry name" value="cNMP_binding"/>
    <property type="match status" value="2"/>
</dbReference>
<feature type="compositionally biased region" description="Polar residues" evidence="9">
    <location>
        <begin position="1468"/>
        <end position="1483"/>
    </location>
</feature>
<dbReference type="SMART" id="SM00100">
    <property type="entry name" value="cNMP"/>
    <property type="match status" value="2"/>
</dbReference>
<evidence type="ECO:0000259" key="12">
    <source>
        <dbReference type="PROSITE" id="PS50211"/>
    </source>
</evidence>
<keyword evidence="7" id="KW-0142">cGMP-binding</keyword>
<dbReference type="SMART" id="SM00799">
    <property type="entry name" value="DENN"/>
    <property type="match status" value="1"/>
</dbReference>
<dbReference type="PRINTS" id="PR00103">
    <property type="entry name" value="CAMPKINASE"/>
</dbReference>
<dbReference type="PANTHER" id="PTHR24353:SF147">
    <property type="entry name" value="CGMP-DEPENDENT SERINE_THREONIN PROTEIN KINASE-RELATED"/>
    <property type="match status" value="1"/>
</dbReference>
<feature type="compositionally biased region" description="Polar residues" evidence="9">
    <location>
        <begin position="331"/>
        <end position="341"/>
    </location>
</feature>
<proteinExistence type="predicted"/>
<accession>A0ABD3PML9</accession>
<feature type="region of interest" description="Disordered" evidence="9">
    <location>
        <begin position="1"/>
        <end position="34"/>
    </location>
</feature>
<feature type="region of interest" description="Disordered" evidence="9">
    <location>
        <begin position="114"/>
        <end position="133"/>
    </location>
</feature>
<evidence type="ECO:0000313" key="14">
    <source>
        <dbReference type="Proteomes" id="UP001516023"/>
    </source>
</evidence>
<dbReference type="Gene3D" id="3.30.200.20">
    <property type="entry name" value="Phosphorylase Kinase, domain 1"/>
    <property type="match status" value="1"/>
</dbReference>
<feature type="compositionally biased region" description="Basic and acidic residues" evidence="9">
    <location>
        <begin position="1426"/>
        <end position="1437"/>
    </location>
</feature>
<evidence type="ECO:0000256" key="6">
    <source>
        <dbReference type="ARBA" id="ARBA00022840"/>
    </source>
</evidence>
<dbReference type="SUPFAM" id="SSF51206">
    <property type="entry name" value="cAMP-binding domain-like"/>
    <property type="match status" value="2"/>
</dbReference>
<dbReference type="CDD" id="cd00038">
    <property type="entry name" value="CAP_ED"/>
    <property type="match status" value="2"/>
</dbReference>
<dbReference type="InterPro" id="IPR008271">
    <property type="entry name" value="Ser/Thr_kinase_AS"/>
</dbReference>
<keyword evidence="3" id="KW-0808">Transferase</keyword>
<evidence type="ECO:0000256" key="3">
    <source>
        <dbReference type="ARBA" id="ARBA00022679"/>
    </source>
</evidence>
<evidence type="ECO:0000256" key="8">
    <source>
        <dbReference type="PROSITE-ProRule" id="PRU10141"/>
    </source>
</evidence>
<dbReference type="InterPro" id="IPR043153">
    <property type="entry name" value="DENN_C"/>
</dbReference>
<dbReference type="Gene3D" id="3.40.50.11500">
    <property type="match status" value="1"/>
</dbReference>
<dbReference type="PROSITE" id="PS50042">
    <property type="entry name" value="CNMP_BINDING_3"/>
    <property type="match status" value="2"/>
</dbReference>
<dbReference type="Pfam" id="PF02141">
    <property type="entry name" value="DENN"/>
    <property type="match status" value="1"/>
</dbReference>
<dbReference type="PROSITE" id="PS00889">
    <property type="entry name" value="CNMP_BINDING_2"/>
    <property type="match status" value="1"/>
</dbReference>
<evidence type="ECO:0000256" key="9">
    <source>
        <dbReference type="SAM" id="MobiDB-lite"/>
    </source>
</evidence>
<name>A0ABD3PML9_9STRA</name>
<feature type="domain" description="Cyclic nucleotide-binding" evidence="11">
    <location>
        <begin position="694"/>
        <end position="812"/>
    </location>
</feature>
<feature type="compositionally biased region" description="Polar residues" evidence="9">
    <location>
        <begin position="1197"/>
        <end position="1212"/>
    </location>
</feature>
<reference evidence="13 14" key="1">
    <citation type="journal article" date="2020" name="G3 (Bethesda)">
        <title>Improved Reference Genome for Cyclotella cryptica CCMP332, a Model for Cell Wall Morphogenesis, Salinity Adaptation, and Lipid Production in Diatoms (Bacillariophyta).</title>
        <authorList>
            <person name="Roberts W.R."/>
            <person name="Downey K.M."/>
            <person name="Ruck E.C."/>
            <person name="Traller J.C."/>
            <person name="Alverson A.J."/>
        </authorList>
    </citation>
    <scope>NUCLEOTIDE SEQUENCE [LARGE SCALE GENOMIC DNA]</scope>
    <source>
        <strain evidence="13 14">CCMP332</strain>
    </source>
</reference>
<dbReference type="InterPro" id="IPR018488">
    <property type="entry name" value="cNMP-bd_CS"/>
</dbReference>
<feature type="binding site" evidence="8">
    <location>
        <position position="870"/>
    </location>
    <ligand>
        <name>ATP</name>
        <dbReference type="ChEBI" id="CHEBI:30616"/>
    </ligand>
</feature>
<feature type="compositionally biased region" description="Polar residues" evidence="9">
    <location>
        <begin position="1109"/>
        <end position="1120"/>
    </location>
</feature>
<feature type="region of interest" description="Disordered" evidence="9">
    <location>
        <begin position="1193"/>
        <end position="1217"/>
    </location>
</feature>
<dbReference type="EMBL" id="JABMIG020000143">
    <property type="protein sequence ID" value="KAL3789268.1"/>
    <property type="molecule type" value="Genomic_DNA"/>
</dbReference>
<evidence type="ECO:0008006" key="15">
    <source>
        <dbReference type="Google" id="ProtNLM"/>
    </source>
</evidence>
<feature type="compositionally biased region" description="Basic and acidic residues" evidence="9">
    <location>
        <begin position="1583"/>
        <end position="1593"/>
    </location>
</feature>
<sequence length="1970" mass="221713">MVYRHSKRHPRKRTAHFTMNEDRHGSSLTDKSDALDGDGSSLICGFGRRRRRTEETGDSLDDAIARIRQQQLSVHDNNTLICGFGDDGGSCSSAEVGEDSFADYPSHWVFEGKLPETGDDSAKGGRNQQQNGNQNILSRSLELGTNTLQPHADVDAKGLSPSKRLQSSEVNNFGEHYSVYTKTDDGGGGNGRPARRRVSREFLRSDSSLSVSTNDDMSMASEDAVVLMLDLANEEDDAWRDQGHKHRTHTEICGRIYRHVPNVDYISIPTELEIDGDITHERPRDHNNEHPFPISVKVPREKSTTSRGPRVDLGSVVHDFGIPVTAANTTKTPLSGYPMSSSERKHVQPQSSQDAMVNSDTEEELRGMSVGVLQSVVMPIKLPQEEVHGGYANMMNYERRNEVISSHVETAQPRRRSNLDIIEEGSKDDSHSSTCKGSFTFFRDSSGVSKSSKGTSNTDSDYIFDSEFEPDGIDLDIDIMIDDVATSRSKALTGEHAKAMAKELKKDVSVRTQPQRIVQKTAKKKEGRPVEDEGRAAIVSRHSDTDYVKKVVYKSDAVKRLIRDAISTNILFKACSDEELNELVDVFDYKEASSGSIIIRQGDDGDAFYVMEQGVIDVAEEGVHKTTIESICSFGEIALLYGCPRSATLRARQFCKLWYISRTAFRAITSRFKRLRLETKIESLKKVNINGKSLNEVLSESEIDTLALATITESYKAGHVIIREGDPGDIFYMIDSGKVDVIIKARGDKPVATLTSGQFFGEQALLSNDVRMASCIASTDVVCHILMRNDFILLLGDLQSLVEANYKRRSSANERPSEEEDSEKPKLEIDINDLEILKVLGIGAFGRVQLAKLKKPVEGLKNDDGYFALKCISKQSLKESGLEGHVYNEKNIMTSLDHPFINRFYCEMEDDKHIYFLLEALTGGELCKRLREEKRFPEPWGQFYSASVLFAFCHMHAMKIAYRDLKPENLVMDSAGYVKVVDFGLAKVVEGGKTWTLCGTPAYLAPEIVLNDGHDWGVDYWALGVFLFEMTSGKEPFRSKNPMEVYKQIVSGHKITEYIQVEAPGPNYGRGGAVMQHRWYSGFDWDAHLEKRLKAPLQPKTNEMIRADSATSTSNKSLNSERLPGNETLTSPKAPTRRISKQRHKGKNQLFARLGNRHHQKLIEMMGGDAKEQDRQNDAVRMTVLRVIKQSERWSKSSEISDGNDSTRNTSLGVGAGNRSYVEDESSVLSDTMLGDTSSDAMLRMQLMNLSLPSTKRQSQISDRGRAFQQFSLLGINPASFVETDVHDHGCKYLDSFSTKNIGLIDQFPTMYNNSVIDAEALAAFCFPNGLSIRLIPRRALEGAKRFGWLGKDGDRYQLQGFTDVAGSLSHGIAITIYDELTGRDARKVLSIMDLHRKRRSARVIISRWLNKRLFQGNSKRSHSRPRSDRAPNRRVTLSEERRVAINHSFRGAVDRVMSMKRGKSKDMWQTSSASDITSSYRSEPSYEEDEDNSGIGEEVHSAPVSEHVHRLARAAYQSMIEAEIEDDICIVEKSYVITGTPLHDQSLFFCGLQNLIDMERMLLQLVSATNLMHLLTVDRMHSQMKDKPDASRHNKRRSAQSDEDERNGEILSYKFITQKRHVVLSALESKLMLDPSQRRICHPRSEMAHLRTPHRKFVMGLSVEGFDKISLPLPLPMISGEWGLATLFLRIKDSGVIILLKLLLLERSVLVVGSNTEEVTSCATALLDMLAPYKWASAFMPLLPGEMLDFVSSPVPFIAGTIVENSKRLHDIIHDSGVRDAMLNGLSIVNLVTGKLIVTREQGTSDMLRRSFQAIPELTLYQRRLEDYYKSPASNLRSFQTFFRHGASRKESLTLCKMRGVIKKHLSQFTIGLNDRSDAWQQFGEFNEALGTFDFCPDKFIQPLKDRMIFQIQFQEMMAHTQLFVGYVEDLKRAHEKRNNLLSGPSAKFIAQWIELHWHSNRHFFARAY</sequence>
<dbReference type="SUPFAM" id="SSF56112">
    <property type="entry name" value="Protein kinase-like (PK-like)"/>
    <property type="match status" value="1"/>
</dbReference>
<dbReference type="InterPro" id="IPR011009">
    <property type="entry name" value="Kinase-like_dom_sf"/>
</dbReference>
<evidence type="ECO:0000256" key="5">
    <source>
        <dbReference type="ARBA" id="ARBA00022777"/>
    </source>
</evidence>
<feature type="region of interest" description="Disordered" evidence="9">
    <location>
        <begin position="178"/>
        <end position="199"/>
    </location>
</feature>
<dbReference type="Proteomes" id="UP001516023">
    <property type="component" value="Unassembled WGS sequence"/>
</dbReference>
<feature type="region of interest" description="Disordered" evidence="9">
    <location>
        <begin position="1417"/>
        <end position="1437"/>
    </location>
</feature>
<dbReference type="GO" id="GO:0030553">
    <property type="term" value="F:cGMP binding"/>
    <property type="evidence" value="ECO:0007669"/>
    <property type="project" value="UniProtKB-KW"/>
</dbReference>
<keyword evidence="4 8" id="KW-0547">Nucleotide-binding</keyword>
<feature type="domain" description="Cyclic nucleotide-binding" evidence="11">
    <location>
        <begin position="571"/>
        <end position="686"/>
    </location>
</feature>
<feature type="region of interest" description="Disordered" evidence="9">
    <location>
        <begin position="1583"/>
        <end position="1606"/>
    </location>
</feature>
<keyword evidence="5" id="KW-0418">Kinase</keyword>
<dbReference type="Pfam" id="PF00069">
    <property type="entry name" value="Pkinase"/>
    <property type="match status" value="1"/>
</dbReference>
<feature type="compositionally biased region" description="Low complexity" evidence="9">
    <location>
        <begin position="124"/>
        <end position="133"/>
    </location>
</feature>
<feature type="region of interest" description="Disordered" evidence="9">
    <location>
        <begin position="1098"/>
        <end position="1146"/>
    </location>
</feature>
<dbReference type="InterPro" id="IPR000719">
    <property type="entry name" value="Prot_kinase_dom"/>
</dbReference>
<evidence type="ECO:0000256" key="4">
    <source>
        <dbReference type="ARBA" id="ARBA00022741"/>
    </source>
</evidence>
<dbReference type="InterPro" id="IPR018490">
    <property type="entry name" value="cNMP-bd_dom_sf"/>
</dbReference>
<feature type="compositionally biased region" description="Basic residues" evidence="9">
    <location>
        <begin position="1135"/>
        <end position="1146"/>
    </location>
</feature>
<organism evidence="13 14">
    <name type="scientific">Cyclotella cryptica</name>
    <dbReference type="NCBI Taxonomy" id="29204"/>
    <lineage>
        <taxon>Eukaryota</taxon>
        <taxon>Sar</taxon>
        <taxon>Stramenopiles</taxon>
        <taxon>Ochrophyta</taxon>
        <taxon>Bacillariophyta</taxon>
        <taxon>Coscinodiscophyceae</taxon>
        <taxon>Thalassiosirophycidae</taxon>
        <taxon>Stephanodiscales</taxon>
        <taxon>Stephanodiscaceae</taxon>
        <taxon>Cyclotella</taxon>
    </lineage>
</organism>
<dbReference type="PANTHER" id="PTHR24353">
    <property type="entry name" value="CYCLIC NUCLEOTIDE-DEPENDENT PROTEIN KINASE"/>
    <property type="match status" value="1"/>
</dbReference>
<dbReference type="InterPro" id="IPR037516">
    <property type="entry name" value="Tripartite_DENN"/>
</dbReference>
<feature type="domain" description="Protein kinase" evidence="10">
    <location>
        <begin position="834"/>
        <end position="1129"/>
    </location>
</feature>
<dbReference type="SMART" id="SM00220">
    <property type="entry name" value="S_TKc"/>
    <property type="match status" value="1"/>
</dbReference>
<comment type="caution">
    <text evidence="13">The sequence shown here is derived from an EMBL/GenBank/DDBJ whole genome shotgun (WGS) entry which is preliminary data.</text>
</comment>
<evidence type="ECO:0000259" key="11">
    <source>
        <dbReference type="PROSITE" id="PS50042"/>
    </source>
</evidence>
<feature type="compositionally biased region" description="Basic and acidic residues" evidence="9">
    <location>
        <begin position="19"/>
        <end position="34"/>
    </location>
</feature>
<feature type="domain" description="UDENN" evidence="12">
    <location>
        <begin position="1535"/>
        <end position="1941"/>
    </location>
</feature>
<dbReference type="Gene3D" id="1.10.510.10">
    <property type="entry name" value="Transferase(Phosphotransferase) domain 1"/>
    <property type="match status" value="1"/>
</dbReference>
<keyword evidence="2" id="KW-0140">cGMP</keyword>
<feature type="compositionally biased region" description="Basic and acidic residues" evidence="9">
    <location>
        <begin position="114"/>
        <end position="123"/>
    </location>
</feature>
<keyword evidence="6 8" id="KW-0067">ATP-binding</keyword>
<evidence type="ECO:0000256" key="2">
    <source>
        <dbReference type="ARBA" id="ARBA00022535"/>
    </source>
</evidence>
<protein>
    <recommendedName>
        <fullName evidence="15">cGMP-dependent protein kinase</fullName>
    </recommendedName>
</protein>
<dbReference type="InterPro" id="IPR001194">
    <property type="entry name" value="cDENN_dom"/>
</dbReference>
<dbReference type="PROSITE" id="PS50011">
    <property type="entry name" value="PROTEIN_KINASE_DOM"/>
    <property type="match status" value="1"/>
</dbReference>
<dbReference type="PROSITE" id="PS50211">
    <property type="entry name" value="DENN"/>
    <property type="match status" value="1"/>
</dbReference>
<feature type="region of interest" description="Disordered" evidence="9">
    <location>
        <begin position="331"/>
        <end position="356"/>
    </location>
</feature>
<dbReference type="GO" id="GO:0004674">
    <property type="term" value="F:protein serine/threonine kinase activity"/>
    <property type="evidence" value="ECO:0007669"/>
    <property type="project" value="UniProtKB-KW"/>
</dbReference>